<gene>
    <name evidence="2" type="ORF">LMG32289_00978</name>
</gene>
<protein>
    <recommendedName>
        <fullName evidence="4">DUF2474 domain-containing protein</fullName>
    </recommendedName>
</protein>
<dbReference type="Proteomes" id="UP000706525">
    <property type="component" value="Unassembled WGS sequence"/>
</dbReference>
<evidence type="ECO:0000313" key="2">
    <source>
        <dbReference type="EMBL" id="CAG9166308.1"/>
    </source>
</evidence>
<reference evidence="2 3" key="1">
    <citation type="submission" date="2021-08" db="EMBL/GenBank/DDBJ databases">
        <authorList>
            <person name="Peeters C."/>
        </authorList>
    </citation>
    <scope>NUCLEOTIDE SEQUENCE [LARGE SCALE GENOMIC DNA]</scope>
    <source>
        <strain evidence="2 3">LMG 32289</strain>
    </source>
</reference>
<comment type="caution">
    <text evidence="2">The sequence shown here is derived from an EMBL/GenBank/DDBJ whole genome shotgun (WGS) entry which is preliminary data.</text>
</comment>
<feature type="transmembrane region" description="Helical" evidence="1">
    <location>
        <begin position="20"/>
        <end position="43"/>
    </location>
</feature>
<organism evidence="2 3">
    <name type="scientific">Cupriavidus pampae</name>
    <dbReference type="NCBI Taxonomy" id="659251"/>
    <lineage>
        <taxon>Bacteria</taxon>
        <taxon>Pseudomonadati</taxon>
        <taxon>Pseudomonadota</taxon>
        <taxon>Betaproteobacteria</taxon>
        <taxon>Burkholderiales</taxon>
        <taxon>Burkholderiaceae</taxon>
        <taxon>Cupriavidus</taxon>
    </lineage>
</organism>
<dbReference type="RefSeq" id="WP_223982704.1">
    <property type="nucleotide sequence ID" value="NZ_CAJZAG010000002.1"/>
</dbReference>
<proteinExistence type="predicted"/>
<sequence length="51" mass="5639">MENAELRTEARPNRLRQLAWLVGIWAAGVGGLGVVAMFIRLMMEAAGMRSH</sequence>
<dbReference type="InterPro" id="IPR018895">
    <property type="entry name" value="DUF2474"/>
</dbReference>
<accession>A0ABN7XYY1</accession>
<keyword evidence="1" id="KW-0472">Membrane</keyword>
<evidence type="ECO:0008006" key="4">
    <source>
        <dbReference type="Google" id="ProtNLM"/>
    </source>
</evidence>
<name>A0ABN7XYY1_9BURK</name>
<evidence type="ECO:0000256" key="1">
    <source>
        <dbReference type="SAM" id="Phobius"/>
    </source>
</evidence>
<keyword evidence="1" id="KW-1133">Transmembrane helix</keyword>
<keyword evidence="1" id="KW-0812">Transmembrane</keyword>
<dbReference type="Pfam" id="PF10617">
    <property type="entry name" value="DUF2474"/>
    <property type="match status" value="1"/>
</dbReference>
<keyword evidence="3" id="KW-1185">Reference proteome</keyword>
<dbReference type="EMBL" id="CAJZAG010000002">
    <property type="protein sequence ID" value="CAG9166308.1"/>
    <property type="molecule type" value="Genomic_DNA"/>
</dbReference>
<evidence type="ECO:0000313" key="3">
    <source>
        <dbReference type="Proteomes" id="UP000706525"/>
    </source>
</evidence>